<keyword evidence="2" id="KW-1185">Reference proteome</keyword>
<evidence type="ECO:0000313" key="2">
    <source>
        <dbReference type="Proteomes" id="UP001374535"/>
    </source>
</evidence>
<dbReference type="Proteomes" id="UP001374535">
    <property type="component" value="Chromosome 9"/>
</dbReference>
<gene>
    <name evidence="1" type="ORF">V8G54_028862</name>
</gene>
<organism evidence="1 2">
    <name type="scientific">Vigna mungo</name>
    <name type="common">Black gram</name>
    <name type="synonym">Phaseolus mungo</name>
    <dbReference type="NCBI Taxonomy" id="3915"/>
    <lineage>
        <taxon>Eukaryota</taxon>
        <taxon>Viridiplantae</taxon>
        <taxon>Streptophyta</taxon>
        <taxon>Embryophyta</taxon>
        <taxon>Tracheophyta</taxon>
        <taxon>Spermatophyta</taxon>
        <taxon>Magnoliopsida</taxon>
        <taxon>eudicotyledons</taxon>
        <taxon>Gunneridae</taxon>
        <taxon>Pentapetalae</taxon>
        <taxon>rosids</taxon>
        <taxon>fabids</taxon>
        <taxon>Fabales</taxon>
        <taxon>Fabaceae</taxon>
        <taxon>Papilionoideae</taxon>
        <taxon>50 kb inversion clade</taxon>
        <taxon>NPAAA clade</taxon>
        <taxon>indigoferoid/millettioid clade</taxon>
        <taxon>Phaseoleae</taxon>
        <taxon>Vigna</taxon>
    </lineage>
</organism>
<evidence type="ECO:0000313" key="1">
    <source>
        <dbReference type="EMBL" id="WVY96711.1"/>
    </source>
</evidence>
<dbReference type="AlphaFoldDB" id="A0AAQ3MTD3"/>
<dbReference type="EMBL" id="CP144692">
    <property type="protein sequence ID" value="WVY96711.1"/>
    <property type="molecule type" value="Genomic_DNA"/>
</dbReference>
<name>A0AAQ3MTD3_VIGMU</name>
<proteinExistence type="predicted"/>
<accession>A0AAQ3MTD3</accession>
<reference evidence="1 2" key="1">
    <citation type="journal article" date="2023" name="Life. Sci Alliance">
        <title>Evolutionary insights into 3D genome organization and epigenetic landscape of Vigna mungo.</title>
        <authorList>
            <person name="Junaid A."/>
            <person name="Singh B."/>
            <person name="Bhatia S."/>
        </authorList>
    </citation>
    <scope>NUCLEOTIDE SEQUENCE [LARGE SCALE GENOMIC DNA]</scope>
    <source>
        <strain evidence="1">Urdbean</strain>
    </source>
</reference>
<sequence>MDNQMQRGSKITGKDWRYLPLAERKVDTSKLEEHQRKTRQDGGSNGLFGRMELSWFHNESLATQDQFERFSRIPKWTEVDLVLQQFQEVFQPSEGLPPKRRPDYAIHLKEGSTIPNLQPHRNQWLIYVVLQELNQMFGQIIVWTHSTLLKGTTIPSKVKEVNKLIQRCDELSNDLSHQFLRAIDSMRMQANKHRCMEYTPYKMLWLAKRPNQKFCPRFCGPFQILDRIGQLIQTLPLTLADIMELQVQPSNVLDIKQAAMGDLKAASTLQQAFPHFHLEDKVDPFRNVLLLGT</sequence>
<protein>
    <submittedName>
        <fullName evidence="1">Uncharacterized protein</fullName>
    </submittedName>
</protein>